<dbReference type="GO" id="GO:0003677">
    <property type="term" value="F:DNA binding"/>
    <property type="evidence" value="ECO:0007669"/>
    <property type="project" value="UniProtKB-KW"/>
</dbReference>
<feature type="domain" description="HTH gntR-type" evidence="4">
    <location>
        <begin position="9"/>
        <end position="77"/>
    </location>
</feature>
<dbReference type="STRING" id="1123498.VR7878_00998"/>
<dbReference type="PROSITE" id="PS50949">
    <property type="entry name" value="HTH_GNTR"/>
    <property type="match status" value="1"/>
</dbReference>
<dbReference type="AlphaFoldDB" id="A0A1R4LES7"/>
<evidence type="ECO:0000259" key="4">
    <source>
        <dbReference type="PROSITE" id="PS50949"/>
    </source>
</evidence>
<dbReference type="Proteomes" id="UP000188276">
    <property type="component" value="Unassembled WGS sequence"/>
</dbReference>
<dbReference type="InterPro" id="IPR050679">
    <property type="entry name" value="Bact_HTH_transcr_reg"/>
</dbReference>
<dbReference type="SMART" id="SM00345">
    <property type="entry name" value="HTH_GNTR"/>
    <property type="match status" value="1"/>
</dbReference>
<dbReference type="Gene3D" id="1.10.10.10">
    <property type="entry name" value="Winged helix-like DNA-binding domain superfamily/Winged helix DNA-binding domain"/>
    <property type="match status" value="1"/>
</dbReference>
<dbReference type="CDD" id="cd07377">
    <property type="entry name" value="WHTH_GntR"/>
    <property type="match status" value="1"/>
</dbReference>
<dbReference type="InterPro" id="IPR036388">
    <property type="entry name" value="WH-like_DNA-bd_sf"/>
</dbReference>
<dbReference type="Pfam" id="PF07702">
    <property type="entry name" value="UTRA"/>
    <property type="match status" value="1"/>
</dbReference>
<gene>
    <name evidence="5" type="primary">yvoA_1</name>
    <name evidence="5" type="ORF">VR7878_00998</name>
</gene>
<sequence>MSVSLDTRLARYLQISDQLHQRILNGEWQPGDAIPAESQLSTEYGVALGTMRKAIQQLMKNGLLERRHGVGTFVRRADFNMSLFRFFRFSDDSGERIIPEGKILDIQKVKPCTEIAAKLRLPPDSSAVHINRLRIWKGNPVLIEDIWLPLPKFEPLLAISPTEFPNLLYPFYETLCGAAIVSAKEELMVEKVSTENAQALGLQAGEPVIVIERTTVDISGNTVEWRSSRGAAEKFRYQINIF</sequence>
<dbReference type="InterPro" id="IPR011663">
    <property type="entry name" value="UTRA"/>
</dbReference>
<dbReference type="PANTHER" id="PTHR44846">
    <property type="entry name" value="MANNOSYL-D-GLYCERATE TRANSPORT/METABOLISM SYSTEM REPRESSOR MNGR-RELATED"/>
    <property type="match status" value="1"/>
</dbReference>
<proteinExistence type="predicted"/>
<evidence type="ECO:0000256" key="1">
    <source>
        <dbReference type="ARBA" id="ARBA00023015"/>
    </source>
</evidence>
<organism evidence="5 6">
    <name type="scientific">Vibrio ruber (strain DSM 16370 / JCM 11486 / BCRC 17186 / CECT 7878 / LMG 23124 / VR1)</name>
    <dbReference type="NCBI Taxonomy" id="1123498"/>
    <lineage>
        <taxon>Bacteria</taxon>
        <taxon>Pseudomonadati</taxon>
        <taxon>Pseudomonadota</taxon>
        <taxon>Gammaproteobacteria</taxon>
        <taxon>Vibrionales</taxon>
        <taxon>Vibrionaceae</taxon>
        <taxon>Vibrio</taxon>
    </lineage>
</organism>
<keyword evidence="1" id="KW-0805">Transcription regulation</keyword>
<dbReference type="OrthoDB" id="9028214at2"/>
<dbReference type="Pfam" id="PF00392">
    <property type="entry name" value="GntR"/>
    <property type="match status" value="1"/>
</dbReference>
<keyword evidence="2" id="KW-0238">DNA-binding</keyword>
<keyword evidence="3" id="KW-0804">Transcription</keyword>
<dbReference type="InterPro" id="IPR000524">
    <property type="entry name" value="Tscrpt_reg_HTH_GntR"/>
</dbReference>
<dbReference type="SMART" id="SM00866">
    <property type="entry name" value="UTRA"/>
    <property type="match status" value="1"/>
</dbReference>
<dbReference type="SUPFAM" id="SSF46785">
    <property type="entry name" value="Winged helix' DNA-binding domain"/>
    <property type="match status" value="1"/>
</dbReference>
<evidence type="ECO:0000256" key="3">
    <source>
        <dbReference type="ARBA" id="ARBA00023163"/>
    </source>
</evidence>
<evidence type="ECO:0000313" key="6">
    <source>
        <dbReference type="Proteomes" id="UP000188276"/>
    </source>
</evidence>
<accession>A0A1R4LES7</accession>
<dbReference type="GO" id="GO:0003700">
    <property type="term" value="F:DNA-binding transcription factor activity"/>
    <property type="evidence" value="ECO:0007669"/>
    <property type="project" value="InterPro"/>
</dbReference>
<dbReference type="InterPro" id="IPR028978">
    <property type="entry name" value="Chorismate_lyase_/UTRA_dom_sf"/>
</dbReference>
<dbReference type="PANTHER" id="PTHR44846:SF1">
    <property type="entry name" value="MANNOSYL-D-GLYCERATE TRANSPORT_METABOLISM SYSTEM REPRESSOR MNGR-RELATED"/>
    <property type="match status" value="1"/>
</dbReference>
<reference evidence="6" key="1">
    <citation type="submission" date="2017-02" db="EMBL/GenBank/DDBJ databases">
        <authorList>
            <person name="Rodrigo-Torres L."/>
            <person name="Arahal R.D."/>
            <person name="Lucena T."/>
        </authorList>
    </citation>
    <scope>NUCLEOTIDE SEQUENCE [LARGE SCALE GENOMIC DNA]</scope>
    <source>
        <strain evidence="6">CECT 7878</strain>
    </source>
</reference>
<dbReference type="Gene3D" id="3.40.1410.10">
    <property type="entry name" value="Chorismate lyase-like"/>
    <property type="match status" value="1"/>
</dbReference>
<dbReference type="EMBL" id="FULE01000014">
    <property type="protein sequence ID" value="SJN54929.1"/>
    <property type="molecule type" value="Genomic_DNA"/>
</dbReference>
<name>A0A1R4LES7_VIBR1</name>
<keyword evidence="6" id="KW-1185">Reference proteome</keyword>
<dbReference type="SUPFAM" id="SSF64288">
    <property type="entry name" value="Chorismate lyase-like"/>
    <property type="match status" value="1"/>
</dbReference>
<protein>
    <submittedName>
        <fullName evidence="5">HTH-type transcriptional repressor YvoA</fullName>
    </submittedName>
</protein>
<dbReference type="InterPro" id="IPR036390">
    <property type="entry name" value="WH_DNA-bd_sf"/>
</dbReference>
<evidence type="ECO:0000313" key="5">
    <source>
        <dbReference type="EMBL" id="SJN54929.1"/>
    </source>
</evidence>
<dbReference type="GO" id="GO:0045892">
    <property type="term" value="P:negative regulation of DNA-templated transcription"/>
    <property type="evidence" value="ECO:0007669"/>
    <property type="project" value="TreeGrafter"/>
</dbReference>
<dbReference type="RefSeq" id="WP_077333984.1">
    <property type="nucleotide sequence ID" value="NZ_FULE01000014.1"/>
</dbReference>
<evidence type="ECO:0000256" key="2">
    <source>
        <dbReference type="ARBA" id="ARBA00023125"/>
    </source>
</evidence>